<dbReference type="SMART" id="SM00507">
    <property type="entry name" value="HNHc"/>
    <property type="match status" value="1"/>
</dbReference>
<dbReference type="InterPro" id="IPR003615">
    <property type="entry name" value="HNH_nuc"/>
</dbReference>
<feature type="domain" description="HNH nuclease" evidence="2">
    <location>
        <begin position="246"/>
        <end position="305"/>
    </location>
</feature>
<name>A0ABY5ZJ84_9BACT</name>
<reference evidence="3" key="1">
    <citation type="journal article" date="2022" name="Environ. Microbiol.">
        <title>Geoalkalibacter halelectricus SAP #1 sp. nov. possessing extracellular electron transfer and mineral#reducing capabilities from a haloalkaline environment.</title>
        <authorList>
            <person name="Yadav S."/>
            <person name="Singh R."/>
            <person name="Sundharam S.S."/>
            <person name="Chaudhary S."/>
            <person name="Krishnamurthi S."/>
            <person name="Patil S.A."/>
        </authorList>
    </citation>
    <scope>NUCLEOTIDE SEQUENCE</scope>
    <source>
        <strain evidence="3">SAP-1</strain>
    </source>
</reference>
<evidence type="ECO:0000313" key="4">
    <source>
        <dbReference type="Proteomes" id="UP001060414"/>
    </source>
</evidence>
<protein>
    <submittedName>
        <fullName evidence="3">HNH endonuclease</fullName>
    </submittedName>
</protein>
<keyword evidence="4" id="KW-1185">Reference proteome</keyword>
<dbReference type="EMBL" id="CP092109">
    <property type="protein sequence ID" value="UWZ79182.1"/>
    <property type="molecule type" value="Genomic_DNA"/>
</dbReference>
<keyword evidence="3" id="KW-0540">Nuclease</keyword>
<keyword evidence="3" id="KW-0255">Endonuclease</keyword>
<proteinExistence type="predicted"/>
<dbReference type="Pfam" id="PF01844">
    <property type="entry name" value="HNH"/>
    <property type="match status" value="1"/>
</dbReference>
<evidence type="ECO:0000313" key="3">
    <source>
        <dbReference type="EMBL" id="UWZ79182.1"/>
    </source>
</evidence>
<organism evidence="3 4">
    <name type="scientific">Geoalkalibacter halelectricus</name>
    <dbReference type="NCBI Taxonomy" id="2847045"/>
    <lineage>
        <taxon>Bacteria</taxon>
        <taxon>Pseudomonadati</taxon>
        <taxon>Thermodesulfobacteriota</taxon>
        <taxon>Desulfuromonadia</taxon>
        <taxon>Desulfuromonadales</taxon>
        <taxon>Geoalkalibacteraceae</taxon>
        <taxon>Geoalkalibacter</taxon>
    </lineage>
</organism>
<evidence type="ECO:0000259" key="2">
    <source>
        <dbReference type="SMART" id="SM00507"/>
    </source>
</evidence>
<dbReference type="RefSeq" id="WP_260747539.1">
    <property type="nucleotide sequence ID" value="NZ_CP092109.1"/>
</dbReference>
<dbReference type="InterPro" id="IPR002711">
    <property type="entry name" value="HNH"/>
</dbReference>
<feature type="region of interest" description="Disordered" evidence="1">
    <location>
        <begin position="270"/>
        <end position="290"/>
    </location>
</feature>
<dbReference type="Gene3D" id="1.10.30.50">
    <property type="match status" value="1"/>
</dbReference>
<dbReference type="CDD" id="cd00085">
    <property type="entry name" value="HNHc"/>
    <property type="match status" value="1"/>
</dbReference>
<keyword evidence="3" id="KW-0378">Hydrolase</keyword>
<dbReference type="Proteomes" id="UP001060414">
    <property type="component" value="Chromosome"/>
</dbReference>
<accession>A0ABY5ZJ84</accession>
<sequence length="319" mass="37106">MGRRSRRDKPEELRQNLVELLSNFENKLKHDDLRQQVRGLIPVFNTLRDLGSSILPDGESGRDRILLYLRKYPYVHLNGQELMVVSGIDDWARRVRELRVEHGWKILTGVTAKEIVRDAEEVDSLPNGAGLPKMKPDDYILLDERQDREAAHRWKSANRIRKLSLNVQDKILLFLKENIGNEISGEELRYVAKNKSEWARRVRELRTEEGWPVLTKTTGMPELPIGIYVLVSDRQSPKEDRAVKDALRREVFVRDGYECRDCKWTPHQWNRSDPRNLEAHHEKPHAEGGATKKENLITLCNICHDDRHRKRGLLAIPSG</sequence>
<dbReference type="GO" id="GO:0004519">
    <property type="term" value="F:endonuclease activity"/>
    <property type="evidence" value="ECO:0007669"/>
    <property type="project" value="UniProtKB-KW"/>
</dbReference>
<evidence type="ECO:0000256" key="1">
    <source>
        <dbReference type="SAM" id="MobiDB-lite"/>
    </source>
</evidence>
<gene>
    <name evidence="3" type="ORF">L9S41_16075</name>
</gene>